<dbReference type="PROSITE" id="PS51257">
    <property type="entry name" value="PROKAR_LIPOPROTEIN"/>
    <property type="match status" value="1"/>
</dbReference>
<keyword evidence="3" id="KW-1185">Reference proteome</keyword>
<protein>
    <submittedName>
        <fullName evidence="2">Uncharacterized protein</fullName>
    </submittedName>
</protein>
<organism evidence="2 3">
    <name type="scientific">Nemorincola caseinilytica</name>
    <dbReference type="NCBI Taxonomy" id="2054315"/>
    <lineage>
        <taxon>Bacteria</taxon>
        <taxon>Pseudomonadati</taxon>
        <taxon>Bacteroidota</taxon>
        <taxon>Chitinophagia</taxon>
        <taxon>Chitinophagales</taxon>
        <taxon>Chitinophagaceae</taxon>
        <taxon>Nemorincola</taxon>
    </lineage>
</organism>
<evidence type="ECO:0000313" key="3">
    <source>
        <dbReference type="Proteomes" id="UP001500067"/>
    </source>
</evidence>
<name>A0ABP8N9J2_9BACT</name>
<evidence type="ECO:0000256" key="1">
    <source>
        <dbReference type="SAM" id="Coils"/>
    </source>
</evidence>
<accession>A0ABP8N9J2</accession>
<comment type="caution">
    <text evidence="2">The sequence shown here is derived from an EMBL/GenBank/DDBJ whole genome shotgun (WGS) entry which is preliminary data.</text>
</comment>
<sequence length="132" mass="15125">MKHIIALLASAILFFSCKSEEERYFEAGKHLVAAADTANNHIDDWNNSLEKNPSLLIEPTMQDIFIDLDSVRFVALGMASQALEKLHGERKDELQRLINEAKERVRRVEERTQLAMKVAETLNAEQKFPDEE</sequence>
<gene>
    <name evidence="2" type="ORF">GCM10023093_12470</name>
</gene>
<evidence type="ECO:0000313" key="2">
    <source>
        <dbReference type="EMBL" id="GAA4463608.1"/>
    </source>
</evidence>
<feature type="coiled-coil region" evidence="1">
    <location>
        <begin position="84"/>
        <end position="118"/>
    </location>
</feature>
<dbReference type="EMBL" id="BAABFA010000008">
    <property type="protein sequence ID" value="GAA4463608.1"/>
    <property type="molecule type" value="Genomic_DNA"/>
</dbReference>
<reference evidence="3" key="1">
    <citation type="journal article" date="2019" name="Int. J. Syst. Evol. Microbiol.">
        <title>The Global Catalogue of Microorganisms (GCM) 10K type strain sequencing project: providing services to taxonomists for standard genome sequencing and annotation.</title>
        <authorList>
            <consortium name="The Broad Institute Genomics Platform"/>
            <consortium name="The Broad Institute Genome Sequencing Center for Infectious Disease"/>
            <person name="Wu L."/>
            <person name="Ma J."/>
        </authorList>
    </citation>
    <scope>NUCLEOTIDE SEQUENCE [LARGE SCALE GENOMIC DNA]</scope>
    <source>
        <strain evidence="3">JCM 32105</strain>
    </source>
</reference>
<keyword evidence="1" id="KW-0175">Coiled coil</keyword>
<dbReference type="Proteomes" id="UP001500067">
    <property type="component" value="Unassembled WGS sequence"/>
</dbReference>
<dbReference type="RefSeq" id="WP_345080182.1">
    <property type="nucleotide sequence ID" value="NZ_BAABFA010000008.1"/>
</dbReference>
<proteinExistence type="predicted"/>